<evidence type="ECO:0000256" key="1">
    <source>
        <dbReference type="SAM" id="MobiDB-lite"/>
    </source>
</evidence>
<proteinExistence type="predicted"/>
<keyword evidence="3" id="KW-1185">Reference proteome</keyword>
<feature type="compositionally biased region" description="Basic and acidic residues" evidence="1">
    <location>
        <begin position="159"/>
        <end position="176"/>
    </location>
</feature>
<name>A0ABS4W5P7_9PSEU</name>
<evidence type="ECO:0000313" key="3">
    <source>
        <dbReference type="Proteomes" id="UP001519295"/>
    </source>
</evidence>
<gene>
    <name evidence="2" type="ORF">JOF36_007309</name>
</gene>
<evidence type="ECO:0008006" key="4">
    <source>
        <dbReference type="Google" id="ProtNLM"/>
    </source>
</evidence>
<dbReference type="Proteomes" id="UP001519295">
    <property type="component" value="Unassembled WGS sequence"/>
</dbReference>
<sequence length="228" mass="25933">MRAVRARVEHLETGHAHLREAVEQELEPTVTELRRQTFEQLAMHTAQIRNLVAEAESENHPPIDWPALSVDEASDQWPILAQWIGEVLVPWYEVTREELPDCWALHRPAVVELSWLRVAYAQAHVSAATAGASADWHTRWLPAVLSRVRAVVNRGRRCRPGEHDVSEQDSRARRLEPAPSEPGEATALPHEQLATPDFWWAFYTEAVHSDLARRTEQRHTPPAADEAD</sequence>
<accession>A0ABS4W5P7</accession>
<evidence type="ECO:0000313" key="2">
    <source>
        <dbReference type="EMBL" id="MBP2371536.1"/>
    </source>
</evidence>
<reference evidence="2 3" key="1">
    <citation type="submission" date="2021-03" db="EMBL/GenBank/DDBJ databases">
        <title>Sequencing the genomes of 1000 actinobacteria strains.</title>
        <authorList>
            <person name="Klenk H.-P."/>
        </authorList>
    </citation>
    <scope>NUCLEOTIDE SEQUENCE [LARGE SCALE GENOMIC DNA]</scope>
    <source>
        <strain evidence="2 3">DSM 45256</strain>
    </source>
</reference>
<feature type="region of interest" description="Disordered" evidence="1">
    <location>
        <begin position="158"/>
        <end position="190"/>
    </location>
</feature>
<organism evidence="2 3">
    <name type="scientific">Pseudonocardia parietis</name>
    <dbReference type="NCBI Taxonomy" id="570936"/>
    <lineage>
        <taxon>Bacteria</taxon>
        <taxon>Bacillati</taxon>
        <taxon>Actinomycetota</taxon>
        <taxon>Actinomycetes</taxon>
        <taxon>Pseudonocardiales</taxon>
        <taxon>Pseudonocardiaceae</taxon>
        <taxon>Pseudonocardia</taxon>
    </lineage>
</organism>
<dbReference type="EMBL" id="JAGINU010000003">
    <property type="protein sequence ID" value="MBP2371536.1"/>
    <property type="molecule type" value="Genomic_DNA"/>
</dbReference>
<comment type="caution">
    <text evidence="2">The sequence shown here is derived from an EMBL/GenBank/DDBJ whole genome shotgun (WGS) entry which is preliminary data.</text>
</comment>
<protein>
    <recommendedName>
        <fullName evidence="4">DUF4913 domain-containing protein</fullName>
    </recommendedName>
</protein>
<dbReference type="RefSeq" id="WP_210036685.1">
    <property type="nucleotide sequence ID" value="NZ_JAGINU010000003.1"/>
</dbReference>